<protein>
    <submittedName>
        <fullName evidence="2">CMP-N-acetylneuraminate-beta-galactosamide-alpha-2,3-sialyltransferase</fullName>
        <ecNumber evidence="2">2.4.99.-</ecNumber>
    </submittedName>
</protein>
<evidence type="ECO:0000313" key="3">
    <source>
        <dbReference type="Proteomes" id="UP000182715"/>
    </source>
</evidence>
<keyword evidence="2" id="KW-0328">Glycosyltransferase</keyword>
<accession>A0A0H5QDS7</accession>
<proteinExistence type="predicted"/>
<dbReference type="AlphaFoldDB" id="A0A0H5QDS7"/>
<keyword evidence="1" id="KW-0472">Membrane</keyword>
<dbReference type="GO" id="GO:0016757">
    <property type="term" value="F:glycosyltransferase activity"/>
    <property type="evidence" value="ECO:0007669"/>
    <property type="project" value="UniProtKB-KW"/>
</dbReference>
<evidence type="ECO:0000313" key="2">
    <source>
        <dbReference type="EMBL" id="CRY99390.1"/>
    </source>
</evidence>
<dbReference type="InterPro" id="IPR012477">
    <property type="entry name" value="Glyco_transf_52"/>
</dbReference>
<keyword evidence="1" id="KW-0812">Transmembrane</keyword>
<feature type="transmembrane region" description="Helical" evidence="1">
    <location>
        <begin position="17"/>
        <end position="35"/>
    </location>
</feature>
<dbReference type="EC" id="2.4.99.-" evidence="2"/>
<keyword evidence="2" id="KW-0808">Transferase</keyword>
<dbReference type="EMBL" id="CVTF01000066">
    <property type="protein sequence ID" value="CRY99390.1"/>
    <property type="molecule type" value="Genomic_DNA"/>
</dbReference>
<dbReference type="Pfam" id="PF07922">
    <property type="entry name" value="Glyco_transf_52"/>
    <property type="match status" value="1"/>
</dbReference>
<sequence>MFNLSEWSFRDMGLKKACLTVLCLIVFCFGIFYTFDRVNQGERNAVSLLKDKLFNEEGEPVNLIFCYTILQMKVAERIMAQHPGERFYVVLMSENRNEKYDYYFNQIKDKAEWAYFFHLPYGLNKSFNFIPTMAELKVKAMLLPKVKRIYLASLEKVSIAAFLSTYPDAEIKTFDDGTINLIQSSSYLGDEFSVNGTIKRNFARMMIGDWSIAKTRNASDEHYTIFKGLKNIMDDGRRKMTYLPLFDASELKAGDETGGTVRILLGSPDKEMKEISEKAAKNFNIQYVAPHPRQTYGLSGVTTLNSPYVIEDYILREIKKNPHTRYEIYTFFSGAALTMKDFPNVHVYALKPASLPEDYWLKPVYALFTQSGIPILTFDDKD</sequence>
<dbReference type="Proteomes" id="UP000182715">
    <property type="component" value="Unassembled WGS sequence"/>
</dbReference>
<dbReference type="Gene3D" id="3.30.370.20">
    <property type="match status" value="1"/>
</dbReference>
<organism evidence="2 3">
    <name type="scientific">Neisseria meningitidis serogroup B</name>
    <dbReference type="NCBI Taxonomy" id="491"/>
    <lineage>
        <taxon>Bacteria</taxon>
        <taxon>Pseudomonadati</taxon>
        <taxon>Pseudomonadota</taxon>
        <taxon>Betaproteobacteria</taxon>
        <taxon>Neisseriales</taxon>
        <taxon>Neisseriaceae</taxon>
        <taxon>Neisseria</taxon>
    </lineage>
</organism>
<reference evidence="2 3" key="1">
    <citation type="submission" date="2014-11" db="EMBL/GenBank/DDBJ databases">
        <authorList>
            <person name="Diene M.Seydina."/>
        </authorList>
    </citation>
    <scope>NUCLEOTIDE SEQUENCE [LARGE SCALE GENOMIC DNA]</scope>
    <source>
        <strain evidence="2 3">Neisseria meningitidis CHUV</strain>
    </source>
</reference>
<keyword evidence="1" id="KW-1133">Transmembrane helix</keyword>
<evidence type="ECO:0000256" key="1">
    <source>
        <dbReference type="SAM" id="Phobius"/>
    </source>
</evidence>
<name>A0A0H5QDS7_NEIMI</name>